<dbReference type="Proteomes" id="UP000249165">
    <property type="component" value="Unassembled WGS sequence"/>
</dbReference>
<evidence type="ECO:0000313" key="2">
    <source>
        <dbReference type="Proteomes" id="UP000249165"/>
    </source>
</evidence>
<reference evidence="1 2" key="1">
    <citation type="submission" date="2018-06" db="EMBL/GenBank/DDBJ databases">
        <title>Genomic Encyclopedia of Archaeal and Bacterial Type Strains, Phase II (KMG-II): from individual species to whole genera.</title>
        <authorList>
            <person name="Goeker M."/>
        </authorList>
    </citation>
    <scope>NUCLEOTIDE SEQUENCE [LARGE SCALE GENOMIC DNA]</scope>
    <source>
        <strain evidence="1 2">DSM 22011</strain>
    </source>
</reference>
<organism evidence="1 2">
    <name type="scientific">Salipiger aestuarii</name>
    <dbReference type="NCBI Taxonomy" id="568098"/>
    <lineage>
        <taxon>Bacteria</taxon>
        <taxon>Pseudomonadati</taxon>
        <taxon>Pseudomonadota</taxon>
        <taxon>Alphaproteobacteria</taxon>
        <taxon>Rhodobacterales</taxon>
        <taxon>Roseobacteraceae</taxon>
        <taxon>Salipiger</taxon>
    </lineage>
</organism>
<gene>
    <name evidence="1" type="ORF">ATI53_100931</name>
</gene>
<proteinExistence type="predicted"/>
<accession>A0A327YDY5</accession>
<name>A0A327YDY5_9RHOB</name>
<dbReference type="EMBL" id="QLMG01000009">
    <property type="protein sequence ID" value="RAK19258.1"/>
    <property type="molecule type" value="Genomic_DNA"/>
</dbReference>
<sequence length="124" mass="13846">MTTNLNRRLNPIAKQMMNLRGLVEKSADTDLLREMTGFAAEQLMDLEAGAKTGADYGEKSVERLAQQATSHGADRFWMRHMMDKQATDSTWRDRLHSKAAGQFQPSVEKPAAGILSLHFVVQPS</sequence>
<dbReference type="AlphaFoldDB" id="A0A327YDY5"/>
<keyword evidence="2" id="KW-1185">Reference proteome</keyword>
<protein>
    <submittedName>
        <fullName evidence="1">Uncharacterized protein</fullName>
    </submittedName>
</protein>
<evidence type="ECO:0000313" key="1">
    <source>
        <dbReference type="EMBL" id="RAK19258.1"/>
    </source>
</evidence>
<comment type="caution">
    <text evidence="1">The sequence shown here is derived from an EMBL/GenBank/DDBJ whole genome shotgun (WGS) entry which is preliminary data.</text>
</comment>